<gene>
    <name evidence="7" type="ORF">CGW93_00125</name>
</gene>
<dbReference type="EC" id="2.6.1.19" evidence="7"/>
<evidence type="ECO:0000256" key="1">
    <source>
        <dbReference type="ARBA" id="ARBA00001933"/>
    </source>
</evidence>
<comment type="caution">
    <text evidence="7">The sequence shown here is derived from an EMBL/GenBank/DDBJ whole genome shotgun (WGS) entry which is preliminary data.</text>
</comment>
<keyword evidence="5 6" id="KW-0663">Pyridoxal phosphate</keyword>
<dbReference type="InterPro" id="IPR015422">
    <property type="entry name" value="PyrdxlP-dep_Trfase_small"/>
</dbReference>
<accession>A0A257LVY5</accession>
<evidence type="ECO:0000256" key="6">
    <source>
        <dbReference type="RuleBase" id="RU003560"/>
    </source>
</evidence>
<evidence type="ECO:0000313" key="8">
    <source>
        <dbReference type="Proteomes" id="UP000216312"/>
    </source>
</evidence>
<dbReference type="InterPro" id="IPR005814">
    <property type="entry name" value="Aminotrans_3"/>
</dbReference>
<evidence type="ECO:0000256" key="4">
    <source>
        <dbReference type="ARBA" id="ARBA00022679"/>
    </source>
</evidence>
<dbReference type="InterPro" id="IPR015424">
    <property type="entry name" value="PyrdxlP-dep_Trfase"/>
</dbReference>
<dbReference type="InterPro" id="IPR049704">
    <property type="entry name" value="Aminotrans_3_PPA_site"/>
</dbReference>
<dbReference type="PANTHER" id="PTHR11986:SF58">
    <property type="entry name" value="LEUCINE_METHIONINE RACEMASE"/>
    <property type="match status" value="1"/>
</dbReference>
<dbReference type="SUPFAM" id="SSF53383">
    <property type="entry name" value="PLP-dependent transferases"/>
    <property type="match status" value="1"/>
</dbReference>
<dbReference type="CDD" id="cd00610">
    <property type="entry name" value="OAT_like"/>
    <property type="match status" value="1"/>
</dbReference>
<evidence type="ECO:0000256" key="3">
    <source>
        <dbReference type="ARBA" id="ARBA00022576"/>
    </source>
</evidence>
<comment type="cofactor">
    <cofactor evidence="1">
        <name>pyridoxal 5'-phosphate</name>
        <dbReference type="ChEBI" id="CHEBI:597326"/>
    </cofactor>
</comment>
<organism evidence="7 8">
    <name type="scientific">candidate division WOR-3 bacterium 4484_18</name>
    <dbReference type="NCBI Taxonomy" id="2020626"/>
    <lineage>
        <taxon>Bacteria</taxon>
        <taxon>Bacteria division WOR-3</taxon>
    </lineage>
</organism>
<dbReference type="GO" id="GO:0034386">
    <property type="term" value="F:4-aminobutyrate:2-oxoglutarate transaminase activity"/>
    <property type="evidence" value="ECO:0007669"/>
    <property type="project" value="UniProtKB-EC"/>
</dbReference>
<dbReference type="InterPro" id="IPR015421">
    <property type="entry name" value="PyrdxlP-dep_Trfase_major"/>
</dbReference>
<dbReference type="NCBIfam" id="NF004426">
    <property type="entry name" value="PRK05769.1"/>
    <property type="match status" value="1"/>
</dbReference>
<evidence type="ECO:0000313" key="7">
    <source>
        <dbReference type="EMBL" id="OYV03610.1"/>
    </source>
</evidence>
<dbReference type="PANTHER" id="PTHR11986">
    <property type="entry name" value="AMINOTRANSFERASE CLASS III"/>
    <property type="match status" value="1"/>
</dbReference>
<keyword evidence="4 7" id="KW-0808">Transferase</keyword>
<name>A0A257LVY5_UNCW3</name>
<dbReference type="Gene3D" id="3.40.640.10">
    <property type="entry name" value="Type I PLP-dependent aspartate aminotransferase-like (Major domain)"/>
    <property type="match status" value="1"/>
</dbReference>
<dbReference type="InterPro" id="IPR050103">
    <property type="entry name" value="Class-III_PLP-dep_AT"/>
</dbReference>
<evidence type="ECO:0000256" key="5">
    <source>
        <dbReference type="ARBA" id="ARBA00022898"/>
    </source>
</evidence>
<comment type="similarity">
    <text evidence="2 6">Belongs to the class-III pyridoxal-phosphate-dependent aminotransferase family.</text>
</comment>
<dbReference type="GO" id="GO:0042802">
    <property type="term" value="F:identical protein binding"/>
    <property type="evidence" value="ECO:0007669"/>
    <property type="project" value="TreeGrafter"/>
</dbReference>
<sequence length="444" mass="49425">MISNEEVEMKLPGPKAEKILERDRKFISPSYPRTYPAVIEKGSGMYVWDVDGNRFIDFCAGIAVNATGYCHPEVVNAIKEQAERLIHISGTDFYYKEQVDLAEKLAIIVPGGPNRRAFLTNSGAEAIEAAMKLARWATKRTYFISFYHSFHGRTYGAMSLSASKSLHHAGFAPLLPGIVHVPFPYCYRCPWGMTHPDCDFVCVKYIEDVVFAHDVPPEEVAAMFAEPIIGEGGYIPAPPGYFQRLKQLLDKYEILFAVDEIQTGMGRTGKMFAIEHWGVIPDIVAIAKGIASGLPLGAMVARRSLMEWPPGAHANTFGGNPIACRVALVTIKLLEEGLIDNAAKMGKYMLDKLREMQNEFDFIGDVRGIGLMIGVEIVRDRKAKEKDINLRNRIVYRAFEEGLLILGAGENVIRFSPPLVITQKEADEGLDIFYSVLKEVSKGR</sequence>
<protein>
    <submittedName>
        <fullName evidence="7">Aspartate aminotransferase family protein</fullName>
        <ecNumber evidence="7">2.6.1.19</ecNumber>
    </submittedName>
</protein>
<dbReference type="EMBL" id="NMUJ01000001">
    <property type="protein sequence ID" value="OYV03610.1"/>
    <property type="molecule type" value="Genomic_DNA"/>
</dbReference>
<dbReference type="AlphaFoldDB" id="A0A257LVY5"/>
<evidence type="ECO:0000256" key="2">
    <source>
        <dbReference type="ARBA" id="ARBA00008954"/>
    </source>
</evidence>
<dbReference type="FunFam" id="3.40.640.10:FF:000013">
    <property type="entry name" value="4-aminobutyrate aminotransferase"/>
    <property type="match status" value="1"/>
</dbReference>
<dbReference type="Proteomes" id="UP000216312">
    <property type="component" value="Unassembled WGS sequence"/>
</dbReference>
<reference evidence="8" key="1">
    <citation type="submission" date="2017-07" db="EMBL/GenBank/DDBJ databases">
        <title>Novel pathways for hydrocarbon cycling and metabolic interdependencies in hydrothermal sediment communities.</title>
        <authorList>
            <person name="Dombrowski N."/>
            <person name="Seitz K."/>
            <person name="Teske A."/>
            <person name="Baker B."/>
        </authorList>
    </citation>
    <scope>NUCLEOTIDE SEQUENCE [LARGE SCALE GENOMIC DNA]</scope>
</reference>
<dbReference type="Pfam" id="PF00202">
    <property type="entry name" value="Aminotran_3"/>
    <property type="match status" value="1"/>
</dbReference>
<proteinExistence type="inferred from homology"/>
<dbReference type="PROSITE" id="PS00600">
    <property type="entry name" value="AA_TRANSFER_CLASS_3"/>
    <property type="match status" value="1"/>
</dbReference>
<dbReference type="GO" id="GO:0030170">
    <property type="term" value="F:pyridoxal phosphate binding"/>
    <property type="evidence" value="ECO:0007669"/>
    <property type="project" value="InterPro"/>
</dbReference>
<dbReference type="Gene3D" id="3.90.1150.10">
    <property type="entry name" value="Aspartate Aminotransferase, domain 1"/>
    <property type="match status" value="1"/>
</dbReference>
<keyword evidence="3 7" id="KW-0032">Aminotransferase</keyword>
<dbReference type="PIRSF" id="PIRSF000521">
    <property type="entry name" value="Transaminase_4ab_Lys_Orn"/>
    <property type="match status" value="1"/>
</dbReference>